<evidence type="ECO:0000313" key="2">
    <source>
        <dbReference type="Proteomes" id="UP000265703"/>
    </source>
</evidence>
<accession>A0A397T428</accession>
<sequence length="116" mass="13762">MEYGIHFNCDNANKNILSALEEVDNTFFIEKLNSDDEKDIPDSSSNEDNDDIDNFEENFNEMHLSNFEFMENSDSFIDDEVYKELKLKVKEFFKSKKYLCNPKCFEKIGFEKFFAC</sequence>
<protein>
    <submittedName>
        <fullName evidence="1">Uncharacterized protein</fullName>
    </submittedName>
</protein>
<dbReference type="Proteomes" id="UP000265703">
    <property type="component" value="Unassembled WGS sequence"/>
</dbReference>
<evidence type="ECO:0000313" key="1">
    <source>
        <dbReference type="EMBL" id="RIA92913.1"/>
    </source>
</evidence>
<comment type="caution">
    <text evidence="1">The sequence shown here is derived from an EMBL/GenBank/DDBJ whole genome shotgun (WGS) entry which is preliminary data.</text>
</comment>
<proteinExistence type="predicted"/>
<keyword evidence="2" id="KW-1185">Reference proteome</keyword>
<name>A0A397T428_9GLOM</name>
<dbReference type="AlphaFoldDB" id="A0A397T428"/>
<dbReference type="STRING" id="658196.A0A397T428"/>
<dbReference type="OrthoDB" id="2447086at2759"/>
<gene>
    <name evidence="1" type="ORF">C1645_735915</name>
</gene>
<reference evidence="1 2" key="1">
    <citation type="submission" date="2018-06" db="EMBL/GenBank/DDBJ databases">
        <title>Comparative genomics reveals the genomic features of Rhizophagus irregularis, R. cerebriforme, R. diaphanum and Gigaspora rosea, and their symbiotic lifestyle signature.</title>
        <authorList>
            <person name="Morin E."/>
            <person name="San Clemente H."/>
            <person name="Chen E.C.H."/>
            <person name="De La Providencia I."/>
            <person name="Hainaut M."/>
            <person name="Kuo A."/>
            <person name="Kohler A."/>
            <person name="Murat C."/>
            <person name="Tang N."/>
            <person name="Roy S."/>
            <person name="Loubradou J."/>
            <person name="Henrissat B."/>
            <person name="Grigoriev I.V."/>
            <person name="Corradi N."/>
            <person name="Roux C."/>
            <person name="Martin F.M."/>
        </authorList>
    </citation>
    <scope>NUCLEOTIDE SEQUENCE [LARGE SCALE GENOMIC DNA]</scope>
    <source>
        <strain evidence="1 2">DAOM 227022</strain>
    </source>
</reference>
<organism evidence="1 2">
    <name type="scientific">Glomus cerebriforme</name>
    <dbReference type="NCBI Taxonomy" id="658196"/>
    <lineage>
        <taxon>Eukaryota</taxon>
        <taxon>Fungi</taxon>
        <taxon>Fungi incertae sedis</taxon>
        <taxon>Mucoromycota</taxon>
        <taxon>Glomeromycotina</taxon>
        <taxon>Glomeromycetes</taxon>
        <taxon>Glomerales</taxon>
        <taxon>Glomeraceae</taxon>
        <taxon>Glomus</taxon>
    </lineage>
</organism>
<dbReference type="EMBL" id="QKYT01000114">
    <property type="protein sequence ID" value="RIA92913.1"/>
    <property type="molecule type" value="Genomic_DNA"/>
</dbReference>